<protein>
    <submittedName>
        <fullName evidence="1">Uncharacterized protein</fullName>
    </submittedName>
</protein>
<name>A0ACC2F3B8_DALPE</name>
<evidence type="ECO:0000313" key="1">
    <source>
        <dbReference type="EMBL" id="KAJ7985837.1"/>
    </source>
</evidence>
<comment type="caution">
    <text evidence="1">The sequence shown here is derived from an EMBL/GenBank/DDBJ whole genome shotgun (WGS) entry which is preliminary data.</text>
</comment>
<dbReference type="EMBL" id="CM055762">
    <property type="protein sequence ID" value="KAJ7985837.1"/>
    <property type="molecule type" value="Genomic_DNA"/>
</dbReference>
<proteinExistence type="predicted"/>
<keyword evidence="2" id="KW-1185">Reference proteome</keyword>
<reference evidence="1" key="1">
    <citation type="submission" date="2021-05" db="EMBL/GenBank/DDBJ databases">
        <authorList>
            <person name="Pan Q."/>
            <person name="Jouanno E."/>
            <person name="Zahm M."/>
            <person name="Klopp C."/>
            <person name="Cabau C."/>
            <person name="Louis A."/>
            <person name="Berthelot C."/>
            <person name="Parey E."/>
            <person name="Roest Crollius H."/>
            <person name="Montfort J."/>
            <person name="Robinson-Rechavi M."/>
            <person name="Bouchez O."/>
            <person name="Lampietro C."/>
            <person name="Lopez Roques C."/>
            <person name="Donnadieu C."/>
            <person name="Postlethwait J."/>
            <person name="Bobe J."/>
            <person name="Dillon D."/>
            <person name="Chandos A."/>
            <person name="von Hippel F."/>
            <person name="Guiguen Y."/>
        </authorList>
    </citation>
    <scope>NUCLEOTIDE SEQUENCE</scope>
    <source>
        <strain evidence="1">YG-Jan2019</strain>
    </source>
</reference>
<accession>A0ACC2F3B8</accession>
<sequence>MSPRYFPLITVPAVGRARRDASDHTPAPYLIVSDSHLLPPGPPQFPGNTTLARLGPPKPPDRVHTNIFSNAFIPPRTSSAQSHPPPPKPQWPPLYRTLNPSTSFSDKSEVPPSALPPDARKILVSDLANAQTGHYLAEWRTQEGPGDTGRRKRERQIIPM</sequence>
<evidence type="ECO:0000313" key="2">
    <source>
        <dbReference type="Proteomes" id="UP001157502"/>
    </source>
</evidence>
<gene>
    <name evidence="1" type="ORF">DPEC_G00344620</name>
</gene>
<dbReference type="Proteomes" id="UP001157502">
    <property type="component" value="Chromosome 35"/>
</dbReference>
<organism evidence="1 2">
    <name type="scientific">Dallia pectoralis</name>
    <name type="common">Alaska blackfish</name>
    <dbReference type="NCBI Taxonomy" id="75939"/>
    <lineage>
        <taxon>Eukaryota</taxon>
        <taxon>Metazoa</taxon>
        <taxon>Chordata</taxon>
        <taxon>Craniata</taxon>
        <taxon>Vertebrata</taxon>
        <taxon>Euteleostomi</taxon>
        <taxon>Actinopterygii</taxon>
        <taxon>Neopterygii</taxon>
        <taxon>Teleostei</taxon>
        <taxon>Protacanthopterygii</taxon>
        <taxon>Esociformes</taxon>
        <taxon>Umbridae</taxon>
        <taxon>Dallia</taxon>
    </lineage>
</organism>